<keyword evidence="3 7" id="KW-0378">Hydrolase</keyword>
<dbReference type="EMBL" id="CAJNRG010018402">
    <property type="protein sequence ID" value="CAF2257123.1"/>
    <property type="molecule type" value="Genomic_DNA"/>
</dbReference>
<comment type="caution">
    <text evidence="10">The sequence shown here is derived from an EMBL/GenBank/DDBJ whole genome shotgun (WGS) entry which is preliminary data.</text>
</comment>
<dbReference type="PROSITE" id="PS50181">
    <property type="entry name" value="FBOX"/>
    <property type="match status" value="1"/>
</dbReference>
<feature type="transmembrane region" description="Helical" evidence="8">
    <location>
        <begin position="62"/>
        <end position="82"/>
    </location>
</feature>
<keyword evidence="8" id="KW-0812">Transmembrane</keyword>
<dbReference type="Gene3D" id="1.20.1270.50">
    <property type="entry name" value="Glycoside hydrolase family 38, central domain"/>
    <property type="match status" value="2"/>
</dbReference>
<dbReference type="InterPro" id="IPR011013">
    <property type="entry name" value="Gal_mutarotase_sf_dom"/>
</dbReference>
<keyword evidence="8" id="KW-0472">Membrane</keyword>
<dbReference type="AlphaFoldDB" id="A0A817AEN0"/>
<dbReference type="Gene3D" id="2.70.98.30">
    <property type="entry name" value="Golgi alpha-mannosidase II, domain 4"/>
    <property type="match status" value="1"/>
</dbReference>
<dbReference type="EC" id="3.2.1.-" evidence="7"/>
<dbReference type="GO" id="GO:0046872">
    <property type="term" value="F:metal ion binding"/>
    <property type="evidence" value="ECO:0007669"/>
    <property type="project" value="UniProtKB-KW"/>
</dbReference>
<dbReference type="Gene3D" id="2.60.40.1180">
    <property type="entry name" value="Golgi alpha-mannosidase II"/>
    <property type="match status" value="1"/>
</dbReference>
<keyword evidence="6 7" id="KW-0326">Glycosidase</keyword>
<feature type="domain" description="F-box" evidence="9">
    <location>
        <begin position="611"/>
        <end position="648"/>
    </location>
</feature>
<dbReference type="InterPro" id="IPR032675">
    <property type="entry name" value="LRR_dom_sf"/>
</dbReference>
<dbReference type="GO" id="GO:0006013">
    <property type="term" value="P:mannose metabolic process"/>
    <property type="evidence" value="ECO:0007669"/>
    <property type="project" value="InterPro"/>
</dbReference>
<feature type="transmembrane region" description="Helical" evidence="8">
    <location>
        <begin position="6"/>
        <end position="29"/>
    </location>
</feature>
<reference evidence="10" key="1">
    <citation type="submission" date="2021-02" db="EMBL/GenBank/DDBJ databases">
        <authorList>
            <person name="Nowell W R."/>
        </authorList>
    </citation>
    <scope>NUCLEOTIDE SEQUENCE</scope>
</reference>
<name>A0A817AEN0_9BILA</name>
<organism evidence="10 11">
    <name type="scientific">Rotaria magnacalcarata</name>
    <dbReference type="NCBI Taxonomy" id="392030"/>
    <lineage>
        <taxon>Eukaryota</taxon>
        <taxon>Metazoa</taxon>
        <taxon>Spiralia</taxon>
        <taxon>Gnathifera</taxon>
        <taxon>Rotifera</taxon>
        <taxon>Eurotatoria</taxon>
        <taxon>Bdelloidea</taxon>
        <taxon>Philodinida</taxon>
        <taxon>Philodinidae</taxon>
        <taxon>Rotaria</taxon>
    </lineage>
</organism>
<dbReference type="SUPFAM" id="SSF52047">
    <property type="entry name" value="RNI-like"/>
    <property type="match status" value="2"/>
</dbReference>
<feature type="transmembrane region" description="Helical" evidence="8">
    <location>
        <begin position="36"/>
        <end position="56"/>
    </location>
</feature>
<keyword evidence="4 7" id="KW-0862">Zinc</keyword>
<evidence type="ECO:0000256" key="4">
    <source>
        <dbReference type="ARBA" id="ARBA00022833"/>
    </source>
</evidence>
<protein>
    <recommendedName>
        <fullName evidence="7">Alpha-mannosidase</fullName>
        <ecNumber evidence="7">3.2.1.-</ecNumber>
    </recommendedName>
</protein>
<proteinExistence type="inferred from homology"/>
<dbReference type="InterPro" id="IPR028995">
    <property type="entry name" value="Glyco_hydro_57/38_cen_sf"/>
</dbReference>
<dbReference type="InterPro" id="IPR015341">
    <property type="entry name" value="Glyco_hydro_38_cen"/>
</dbReference>
<evidence type="ECO:0000256" key="1">
    <source>
        <dbReference type="ARBA" id="ARBA00009792"/>
    </source>
</evidence>
<keyword evidence="8" id="KW-1133">Transmembrane helix</keyword>
<dbReference type="InterPro" id="IPR001810">
    <property type="entry name" value="F-box_dom"/>
</dbReference>
<evidence type="ECO:0000256" key="2">
    <source>
        <dbReference type="ARBA" id="ARBA00022723"/>
    </source>
</evidence>
<dbReference type="InterPro" id="IPR013780">
    <property type="entry name" value="Glyco_hydro_b"/>
</dbReference>
<dbReference type="PANTHER" id="PTHR11607">
    <property type="entry name" value="ALPHA-MANNOSIDASE"/>
    <property type="match status" value="1"/>
</dbReference>
<dbReference type="GO" id="GO:0005764">
    <property type="term" value="C:lysosome"/>
    <property type="evidence" value="ECO:0007669"/>
    <property type="project" value="TreeGrafter"/>
</dbReference>
<dbReference type="Gene3D" id="3.20.110.10">
    <property type="entry name" value="Glycoside hydrolase 38, N terminal domain"/>
    <property type="match status" value="1"/>
</dbReference>
<comment type="similarity">
    <text evidence="1 7">Belongs to the glycosyl hydrolase 38 family.</text>
</comment>
<evidence type="ECO:0000256" key="3">
    <source>
        <dbReference type="ARBA" id="ARBA00022801"/>
    </source>
</evidence>
<dbReference type="SUPFAM" id="SSF88688">
    <property type="entry name" value="Families 57/38 glycoside transferase middle domain"/>
    <property type="match status" value="1"/>
</dbReference>
<dbReference type="Proteomes" id="UP000663887">
    <property type="component" value="Unassembled WGS sequence"/>
</dbReference>
<dbReference type="InterPro" id="IPR050843">
    <property type="entry name" value="Glycosyl_Hydrlase_38"/>
</dbReference>
<evidence type="ECO:0000256" key="5">
    <source>
        <dbReference type="ARBA" id="ARBA00023157"/>
    </source>
</evidence>
<dbReference type="Gene3D" id="3.80.10.10">
    <property type="entry name" value="Ribonuclease Inhibitor"/>
    <property type="match status" value="2"/>
</dbReference>
<evidence type="ECO:0000256" key="6">
    <source>
        <dbReference type="ARBA" id="ARBA00023295"/>
    </source>
</evidence>
<dbReference type="SUPFAM" id="SSF74650">
    <property type="entry name" value="Galactose mutarotase-like"/>
    <property type="match status" value="1"/>
</dbReference>
<dbReference type="GO" id="GO:0004559">
    <property type="term" value="F:alpha-mannosidase activity"/>
    <property type="evidence" value="ECO:0007669"/>
    <property type="project" value="InterPro"/>
</dbReference>
<dbReference type="FunFam" id="1.20.1270.50:FF:000003">
    <property type="entry name" value="Alpha-mannosidase"/>
    <property type="match status" value="1"/>
</dbReference>
<dbReference type="SMART" id="SM00872">
    <property type="entry name" value="Alpha-mann_mid"/>
    <property type="match status" value="1"/>
</dbReference>
<keyword evidence="2 7" id="KW-0479">Metal-binding</keyword>
<dbReference type="InterPro" id="IPR027291">
    <property type="entry name" value="Glyco_hydro_38_N_sf"/>
</dbReference>
<evidence type="ECO:0000313" key="11">
    <source>
        <dbReference type="Proteomes" id="UP000663887"/>
    </source>
</evidence>
<keyword evidence="5" id="KW-1015">Disulfide bond</keyword>
<gene>
    <name evidence="10" type="ORF">XDN619_LOCUS35773</name>
</gene>
<dbReference type="Pfam" id="PF01074">
    <property type="entry name" value="Glyco_hydro_38N"/>
    <property type="match status" value="1"/>
</dbReference>
<dbReference type="InterPro" id="IPR011682">
    <property type="entry name" value="Glyco_hydro_38_C"/>
</dbReference>
<dbReference type="Pfam" id="PF09261">
    <property type="entry name" value="Alpha-mann_mid"/>
    <property type="match status" value="1"/>
</dbReference>
<evidence type="ECO:0000256" key="7">
    <source>
        <dbReference type="RuleBase" id="RU361199"/>
    </source>
</evidence>
<dbReference type="InterPro" id="IPR000602">
    <property type="entry name" value="Glyco_hydro_38_N"/>
</dbReference>
<evidence type="ECO:0000259" key="9">
    <source>
        <dbReference type="PROSITE" id="PS50181"/>
    </source>
</evidence>
<dbReference type="SUPFAM" id="SSF88713">
    <property type="entry name" value="Glycoside hydrolase/deacetylase"/>
    <property type="match status" value="1"/>
</dbReference>
<dbReference type="PANTHER" id="PTHR11607:SF3">
    <property type="entry name" value="LYSOSOMAL ALPHA-MANNOSIDASE"/>
    <property type="match status" value="1"/>
</dbReference>
<dbReference type="InterPro" id="IPR011330">
    <property type="entry name" value="Glyco_hydro/deAcase_b/a-brl"/>
</dbReference>
<dbReference type="Pfam" id="PF07748">
    <property type="entry name" value="Glyco_hydro_38C"/>
    <property type="match status" value="1"/>
</dbReference>
<sequence>MLPIGVSFGALPIWVFVFALPIWVPVYILPICVSAYILPIWVSVYMLPVWVPVYTLPIWVSAYMLPVWVPVYTLPIWAHGFATNHIMMTMRRDFQYENANMWFQNLDKLIKYVNAQQTNGSDVNMFYSTPSCYLYALNKVGREWASKTDDFFPLGDTPHGFWTGYFTSRPSLKRYKRHANNILQVARQLNALSQINLRSSIFDLSEAMGVVQHHDAISGTEKQHVADDYAQRLSEGIDTVADVINNAYDKLLPNESKVTMAAPQFLCQYSNISECLPIEGQDRFTLTLWNPTTHPVTHHARVPVTKEYWIRDPMGSIIPAEYIPIPDTTKNIPGRKSSAQNQYIFTILLPALGFSTYYFEVKNGEIIEKKHVTTTRNEACTLENEFLRVEFDDQGNLHQIINLEKRIAVPFTAQGFYWLYTSFPGSSSLPEFQASGAYVFRPLTSKTQPVSTTRTIICTKTETVQSAMIVFNEWASQEVSLFQGAPTVEVEWTVGPIPIDDDVGKEIVVRYDTDIESASKYYTDANGRQVLERIRDYRPTWNYSVVENVSGNYYPINSRIWIKDGTRQLTILTVSSLFRIVNMERIKRQLDDIVDVNNNNKKQKTFATTNQFNFENLANEIIYDIFEYLDVYDIYYGFYHLNKRFKNLNIYSNLHCQVDISTTSKSNFESYYEDIIKPNKNRIKIFRLSNPFTIDLIFSPPRIICDFIQLENLILDNINSRYLNNIFKHLIYLPKLHSLTVSTIDNIPNPSSIFIQIFQLTKLKYCKIKYNEDGSPINFDECKQSSIEHLIIDSPFRYELFNKLLTCLPKLRHLSINYLTGSNYSEIDFYPILLKDLKSVSFGIYSIHFEEFKKLTENFFNSIESLRISTHNNSSYSHAKQWEELISSSMPNLHSFDLQNHYAGAMQKFLYSCLGGKFGSKFWTEKQWFFKNQDGDHKSSDNGLFFSINPYRRKDHTFHWHSDHYNAFRSRRIIFKSVKHLYVCGKQVINNFVSYFPNVTELTIKDYARTYCGSMLTALNEMIPLKQLNKLTIDCNDFPINKLVNLLSLTPNLRTLKWNFQSVDHPQVKLIQQSETFRSVSRTNKIQNLEIAHCCTLYEIYFLVDLFPQLECLKTGINRKEFVIIARHFLSKMPHLFYLCITDLSKTYSQKLNILIKAENLLDDYFIKFVDRDLYLWW</sequence>
<dbReference type="GO" id="GO:0030246">
    <property type="term" value="F:carbohydrate binding"/>
    <property type="evidence" value="ECO:0007669"/>
    <property type="project" value="InterPro"/>
</dbReference>
<evidence type="ECO:0000256" key="8">
    <source>
        <dbReference type="SAM" id="Phobius"/>
    </source>
</evidence>
<comment type="cofactor">
    <cofactor evidence="7">
        <name>Zn(2+)</name>
        <dbReference type="ChEBI" id="CHEBI:29105"/>
    </cofactor>
    <text evidence="7">Binds 1 zinc ion per subunit.</text>
</comment>
<evidence type="ECO:0000313" key="10">
    <source>
        <dbReference type="EMBL" id="CAF2257123.1"/>
    </source>
</evidence>
<accession>A0A817AEN0</accession>
<dbReference type="InterPro" id="IPR037094">
    <property type="entry name" value="Glyco_hydro_38_cen_sf"/>
</dbReference>
<dbReference type="FunFam" id="1.20.1270.50:FF:000002">
    <property type="entry name" value="Alpha-mannosidase"/>
    <property type="match status" value="1"/>
</dbReference>